<dbReference type="GO" id="GO:0004601">
    <property type="term" value="F:peroxidase activity"/>
    <property type="evidence" value="ECO:0007669"/>
    <property type="project" value="UniProtKB-KW"/>
</dbReference>
<dbReference type="SUPFAM" id="SSF48113">
    <property type="entry name" value="Heme-dependent peroxidases"/>
    <property type="match status" value="1"/>
</dbReference>
<evidence type="ECO:0000256" key="18">
    <source>
        <dbReference type="ARBA" id="ARBA00048762"/>
    </source>
</evidence>
<keyword evidence="23" id="KW-0575">Peroxidase</keyword>
<dbReference type="GO" id="GO:0016174">
    <property type="term" value="F:NAD(P)H oxidase H2O2-forming activity"/>
    <property type="evidence" value="ECO:0007669"/>
    <property type="project" value="UniProtKB-EC"/>
</dbReference>
<evidence type="ECO:0000313" key="24">
    <source>
        <dbReference type="Proteomes" id="UP000070544"/>
    </source>
</evidence>
<evidence type="ECO:0000256" key="15">
    <source>
        <dbReference type="ARBA" id="ARBA00023136"/>
    </source>
</evidence>
<dbReference type="PANTHER" id="PTHR11972">
    <property type="entry name" value="NADPH OXIDASE"/>
    <property type="match status" value="1"/>
</dbReference>
<comment type="similarity">
    <text evidence="2">In the N-terminal section; belongs to the peroxidase family.</text>
</comment>
<dbReference type="InterPro" id="IPR017938">
    <property type="entry name" value="Riboflavin_synthase-like_b-brl"/>
</dbReference>
<dbReference type="FunFam" id="2.40.30.10:FF:000059">
    <property type="entry name" value="dual oxidase isoform X1"/>
    <property type="match status" value="1"/>
</dbReference>
<dbReference type="Pfam" id="PF01794">
    <property type="entry name" value="Ferric_reduct"/>
    <property type="match status" value="1"/>
</dbReference>
<keyword evidence="10" id="KW-0521">NADP</keyword>
<dbReference type="InterPro" id="IPR013112">
    <property type="entry name" value="FAD-bd_8"/>
</dbReference>
<dbReference type="Gene3D" id="3.40.50.80">
    <property type="entry name" value="Nucleotide-binding domain of ferredoxin-NADP reductase (FNR) module"/>
    <property type="match status" value="1"/>
</dbReference>
<dbReference type="GO" id="GO:0043020">
    <property type="term" value="C:NADPH oxidase complex"/>
    <property type="evidence" value="ECO:0007669"/>
    <property type="project" value="TreeGrafter"/>
</dbReference>
<dbReference type="GO" id="GO:0009653">
    <property type="term" value="P:anatomical structure morphogenesis"/>
    <property type="evidence" value="ECO:0007669"/>
    <property type="project" value="UniProtKB-ARBA"/>
</dbReference>
<dbReference type="Gene3D" id="1.10.238.10">
    <property type="entry name" value="EF-hand"/>
    <property type="match status" value="1"/>
</dbReference>
<evidence type="ECO:0000256" key="3">
    <source>
        <dbReference type="ARBA" id="ARBA00012698"/>
    </source>
</evidence>
<dbReference type="GO" id="GO:0006979">
    <property type="term" value="P:response to oxidative stress"/>
    <property type="evidence" value="ECO:0007669"/>
    <property type="project" value="InterPro"/>
</dbReference>
<feature type="binding site" description="axial binding residue" evidence="19">
    <location>
        <position position="399"/>
    </location>
    <ligand>
        <name>heme b</name>
        <dbReference type="ChEBI" id="CHEBI:60344"/>
    </ligand>
    <ligandPart>
        <name>Fe</name>
        <dbReference type="ChEBI" id="CHEBI:18248"/>
    </ligandPart>
</feature>
<dbReference type="STRING" id="1344416.A0A139AHF5"/>
<evidence type="ECO:0000313" key="23">
    <source>
        <dbReference type="EMBL" id="KXS16190.1"/>
    </source>
</evidence>
<protein>
    <recommendedName>
        <fullName evidence="3">NAD(P)H oxidase (H2O2-forming)</fullName>
        <ecNumber evidence="3">1.6.3.1</ecNumber>
    </recommendedName>
</protein>
<dbReference type="Pfam" id="PF03098">
    <property type="entry name" value="An_peroxidase"/>
    <property type="match status" value="1"/>
</dbReference>
<evidence type="ECO:0000256" key="8">
    <source>
        <dbReference type="ARBA" id="ARBA00022827"/>
    </source>
</evidence>
<comment type="catalytic activity">
    <reaction evidence="17">
        <text>NADH + O2 + H(+) = H2O2 + NAD(+)</text>
        <dbReference type="Rhea" id="RHEA:11264"/>
        <dbReference type="ChEBI" id="CHEBI:15378"/>
        <dbReference type="ChEBI" id="CHEBI:15379"/>
        <dbReference type="ChEBI" id="CHEBI:16240"/>
        <dbReference type="ChEBI" id="CHEBI:57540"/>
        <dbReference type="ChEBI" id="CHEBI:57945"/>
        <dbReference type="EC" id="1.6.3.1"/>
    </reaction>
</comment>
<evidence type="ECO:0000256" key="14">
    <source>
        <dbReference type="ARBA" id="ARBA00023065"/>
    </source>
</evidence>
<evidence type="ECO:0000256" key="10">
    <source>
        <dbReference type="ARBA" id="ARBA00022857"/>
    </source>
</evidence>
<dbReference type="PROSITE" id="PS00018">
    <property type="entry name" value="EF_HAND_1"/>
    <property type="match status" value="1"/>
</dbReference>
<dbReference type="Gene3D" id="2.40.30.10">
    <property type="entry name" value="Translation factors"/>
    <property type="match status" value="1"/>
</dbReference>
<dbReference type="OrthoDB" id="823504at2759"/>
<evidence type="ECO:0000259" key="22">
    <source>
        <dbReference type="PROSITE" id="PS51384"/>
    </source>
</evidence>
<evidence type="ECO:0000256" key="5">
    <source>
        <dbReference type="ARBA" id="ARBA00022692"/>
    </source>
</evidence>
<dbReference type="SMART" id="SM00054">
    <property type="entry name" value="EFh"/>
    <property type="match status" value="2"/>
</dbReference>
<dbReference type="GO" id="GO:0042554">
    <property type="term" value="P:superoxide anion generation"/>
    <property type="evidence" value="ECO:0007669"/>
    <property type="project" value="TreeGrafter"/>
</dbReference>
<keyword evidence="11" id="KW-0249">Electron transport</keyword>
<evidence type="ECO:0000256" key="17">
    <source>
        <dbReference type="ARBA" id="ARBA00047455"/>
    </source>
</evidence>
<evidence type="ECO:0000256" key="11">
    <source>
        <dbReference type="ARBA" id="ARBA00022982"/>
    </source>
</evidence>
<evidence type="ECO:0000256" key="9">
    <source>
        <dbReference type="ARBA" id="ARBA00022837"/>
    </source>
</evidence>
<dbReference type="PRINTS" id="PR00457">
    <property type="entry name" value="ANPEROXIDASE"/>
</dbReference>
<keyword evidence="5 20" id="KW-0812">Transmembrane</keyword>
<feature type="domain" description="EF-hand" evidence="21">
    <location>
        <begin position="1036"/>
        <end position="1071"/>
    </location>
</feature>
<accession>A0A139AHF5</accession>
<dbReference type="InterPro" id="IPR013121">
    <property type="entry name" value="Fe_red_NAD-bd_6"/>
</dbReference>
<proteinExistence type="inferred from homology"/>
<keyword evidence="12 20" id="KW-1133">Transmembrane helix</keyword>
<evidence type="ECO:0000256" key="2">
    <source>
        <dbReference type="ARBA" id="ARBA00005644"/>
    </source>
</evidence>
<dbReference type="SFLD" id="SFLDS00052">
    <property type="entry name" value="Ferric_Reductase_Domain"/>
    <property type="match status" value="1"/>
</dbReference>
<dbReference type="SFLD" id="SFLDG01168">
    <property type="entry name" value="Ferric_reductase_subgroup_(FRE"/>
    <property type="match status" value="1"/>
</dbReference>
<feature type="transmembrane region" description="Helical" evidence="20">
    <location>
        <begin position="1397"/>
        <end position="1423"/>
    </location>
</feature>
<dbReference type="PROSITE" id="PS51384">
    <property type="entry name" value="FAD_FR"/>
    <property type="match status" value="1"/>
</dbReference>
<name>A0A139AHF5_GONPJ</name>
<dbReference type="GO" id="GO:0020037">
    <property type="term" value="F:heme binding"/>
    <property type="evidence" value="ECO:0007669"/>
    <property type="project" value="InterPro"/>
</dbReference>
<comment type="subcellular location">
    <subcellularLocation>
        <location evidence="1">Apical cell membrane</location>
        <topology evidence="1">Multi-pass membrane protein</topology>
    </subcellularLocation>
</comment>
<dbReference type="GO" id="GO:0006811">
    <property type="term" value="P:monoatomic ion transport"/>
    <property type="evidence" value="ECO:0007669"/>
    <property type="project" value="UniProtKB-KW"/>
</dbReference>
<evidence type="ECO:0000259" key="21">
    <source>
        <dbReference type="PROSITE" id="PS50222"/>
    </source>
</evidence>
<evidence type="ECO:0000256" key="6">
    <source>
        <dbReference type="ARBA" id="ARBA00022723"/>
    </source>
</evidence>
<keyword evidence="6 19" id="KW-0479">Metal-binding</keyword>
<sequence>MASTTTKVTKSTIFPLATTTIASSSSSSTTSTASTTSTTTAQVALISGNNTLNVTPNNGITGTTINSSKFGIANTFVVAFPPAPSDNRFDDEPWREFPPWDGFYNNLALPSLGSVDSPMLHLPPSQYADGVKAPAGADRPNPRTLSLELMGGQSGLGNAKGKTVFMTFFAEQVVHEIVDTQRPHCPIDHFNIAIPAGDPLFDPTGTGKTIIPLARTRYDAASGLAINSRRAQMNEITPWIDGGVVYGTSRVWSNALRSHVNGTLLADNSGKFPAFNNGGLPLANPAPPRDHVLKSPFRSHRQGNTRGNETPMLLSMGTLWFREHNFQAARLKVLHPDWDDERLFNEARRWVIALYQKVVTEEWFPVFTGRQLPSYKGYDPRSHPQIATIFHAAAMRYGHTLVPPAVWRRTVGFADPNNSTAGLAGSCHFLTGKTFRTCNSYWNPNEYLGANTMSDFLANASFSWSNIASNNAFNGAFVNGSQTDLDAFLLGMTAQITEREDNIVVEDLRGFAYGPLEMSRRDLMAINIQRGREEGLPDYNTARRFFNLATITSFQNITGDWDVPVNGIKPVAKRMEELYGGNLNDIDVWVGGLLETTGGEMGDLFAAVLTDQFTRIRDADRFWFANPSSGYFTPAEIAYIRSSNNSMRAIIIRNTGIPDWALQQDVWHAPPSEFYCHQPGQINGTDAVDSICTPPQRFDYLTLSGYQITAVIVASLMLALLALATVPLAKWWRSLLIKNAKSRRKMVEDQSRKERIEVRESAGGDLTDTFFATEFAGRVPTAITTTNGETPQPDSVDLSMGTDIAAILMADKIRLVKPNDFGKVLRDVPYERFGDVMQGKLCPTKPEGNVNSWGYTRRKWLLVGSRADPEVPEVVIKVPKEYDIWLRFSDAAKRDEFIHRLLSLLDTAGLSKVPEVVLRSHRELKTELVSRAQWTTAIGQFFREIAHIVAPQKGDSVTGTTDRSWWKERTKSSNGAMAVGGLAQAELSRDEFAAAFRIDKHSLFATQIFNRVDRDRNGYAQFTELLDMMVIFNSGNVEAKIRLLFDLHDLDADGMLSRGELVTMLTSLLNDGSTGVEVGGEAINDASAAVVDSWWEEIERHRGGSTERMSFEDFRHALNVFGENIILTITETPKFALNDSTNIAVSPLSPAKESFDFPLVHRSTSQIIELGRLSSTTSVMLDQPPTSSIRNRRLSQSVSRGLSTLKRSISRRGSFRLPETRTLERTVTEVLMRSQLGADESSERRSNLAYWRTYLTNKRREILFILLFVLSTVGIFFERFYVYYYNKEHGGLRQITGFGVSITRGAASGQMWAYAWVLLSMCQNTIVWLRQTWLVELIPFDSHLQFHILAALTGLLMSLIHIVGHFFNFYNLSTQSSDDMLCYFRDVYHHSDELLSYFYYCWQSVTGFSGIVLVILMILIYTFSHNYVRRNAFTVFWMFHQLHPIWYLAMCVHGAAQLVQPPYFWYFILIPLVVYRLDSVFSAQRRAYKVAILESALLPSDVTFLKLKKPTNFEYKAGQWFRMSIPDISAKEFHPFTLSSAPNDPFLSVHVRTVGPWTTQLRDRIWASNQGSVLIDGPFGGGFGDYSRYPVAVFVGGGIGVTPFASIMKELVFNGNIAPGILAQQRIRKAYFIWITRSQKQFEWMVDVIKELEERDVNRVLETHIFITAIAGEYDLQTTMLYITERSFERMNGKSLFTGLRSRTHFGRPSFDTLFREIREIHSPAPASESDQVPVPGKDIGVFSCGPAVMMDGIALACAELNREQQGHGYLHHFGEFFGR</sequence>
<feature type="transmembrane region" description="Helical" evidence="20">
    <location>
        <begin position="706"/>
        <end position="729"/>
    </location>
</feature>
<dbReference type="InterPro" id="IPR011992">
    <property type="entry name" value="EF-hand-dom_pair"/>
</dbReference>
<evidence type="ECO:0000256" key="4">
    <source>
        <dbReference type="ARBA" id="ARBA00022630"/>
    </source>
</evidence>
<dbReference type="CDD" id="cd00051">
    <property type="entry name" value="EFh"/>
    <property type="match status" value="1"/>
</dbReference>
<dbReference type="EMBL" id="KQ965756">
    <property type="protein sequence ID" value="KXS16190.1"/>
    <property type="molecule type" value="Genomic_DNA"/>
</dbReference>
<dbReference type="SUPFAM" id="SSF63380">
    <property type="entry name" value="Riboflavin synthase domain-like"/>
    <property type="match status" value="1"/>
</dbReference>
<dbReference type="GO" id="GO:0042744">
    <property type="term" value="P:hydrogen peroxide catabolic process"/>
    <property type="evidence" value="ECO:0007669"/>
    <property type="project" value="UniProtKB-KW"/>
</dbReference>
<evidence type="ECO:0000256" key="19">
    <source>
        <dbReference type="PIRSR" id="PIRSR619791-2"/>
    </source>
</evidence>
<feature type="transmembrane region" description="Helical" evidence="20">
    <location>
        <begin position="1349"/>
        <end position="1370"/>
    </location>
</feature>
<dbReference type="GO" id="GO:0016175">
    <property type="term" value="F:superoxide-generating NAD(P)H oxidase activity"/>
    <property type="evidence" value="ECO:0007669"/>
    <property type="project" value="UniProtKB-ARBA"/>
</dbReference>
<keyword evidence="19" id="KW-0349">Heme</keyword>
<keyword evidence="7" id="KW-0677">Repeat</keyword>
<dbReference type="Pfam" id="PF08022">
    <property type="entry name" value="FAD_binding_8"/>
    <property type="match status" value="1"/>
</dbReference>
<keyword evidence="14" id="KW-0813">Transport</keyword>
<keyword evidence="9" id="KW-0106">Calcium</keyword>
<dbReference type="PROSITE" id="PS50222">
    <property type="entry name" value="EF_HAND_2"/>
    <property type="match status" value="2"/>
</dbReference>
<dbReference type="SUPFAM" id="SSF47473">
    <property type="entry name" value="EF-hand"/>
    <property type="match status" value="1"/>
</dbReference>
<dbReference type="InterPro" id="IPR010255">
    <property type="entry name" value="Haem_peroxidase_sf"/>
</dbReference>
<evidence type="ECO:0000256" key="7">
    <source>
        <dbReference type="ARBA" id="ARBA00022737"/>
    </source>
</evidence>
<dbReference type="InterPro" id="IPR018247">
    <property type="entry name" value="EF_Hand_1_Ca_BS"/>
</dbReference>
<comment type="catalytic activity">
    <reaction evidence="18">
        <text>NADPH + O2 + H(+) = H2O2 + NADP(+)</text>
        <dbReference type="Rhea" id="RHEA:11260"/>
        <dbReference type="ChEBI" id="CHEBI:15378"/>
        <dbReference type="ChEBI" id="CHEBI:15379"/>
        <dbReference type="ChEBI" id="CHEBI:16240"/>
        <dbReference type="ChEBI" id="CHEBI:57783"/>
        <dbReference type="ChEBI" id="CHEBI:58349"/>
        <dbReference type="EC" id="1.6.3.1"/>
    </reaction>
</comment>
<dbReference type="InterPro" id="IPR039261">
    <property type="entry name" value="FNR_nucleotide-bd"/>
</dbReference>
<organism evidence="23 24">
    <name type="scientific">Gonapodya prolifera (strain JEL478)</name>
    <name type="common">Monoblepharis prolifera</name>
    <dbReference type="NCBI Taxonomy" id="1344416"/>
    <lineage>
        <taxon>Eukaryota</taxon>
        <taxon>Fungi</taxon>
        <taxon>Fungi incertae sedis</taxon>
        <taxon>Chytridiomycota</taxon>
        <taxon>Chytridiomycota incertae sedis</taxon>
        <taxon>Monoblepharidomycetes</taxon>
        <taxon>Monoblepharidales</taxon>
        <taxon>Gonapodyaceae</taxon>
        <taxon>Gonapodya</taxon>
    </lineage>
</organism>
<keyword evidence="4" id="KW-0285">Flavoprotein</keyword>
<evidence type="ECO:0000256" key="20">
    <source>
        <dbReference type="SAM" id="Phobius"/>
    </source>
</evidence>
<dbReference type="GO" id="GO:0016324">
    <property type="term" value="C:apical plasma membrane"/>
    <property type="evidence" value="ECO:0007669"/>
    <property type="project" value="UniProtKB-SubCell"/>
</dbReference>
<dbReference type="InterPro" id="IPR019791">
    <property type="entry name" value="Haem_peroxidase_animal"/>
</dbReference>
<dbReference type="GO" id="GO:0042742">
    <property type="term" value="P:defense response to bacterium"/>
    <property type="evidence" value="ECO:0007669"/>
    <property type="project" value="UniProtKB-ARBA"/>
</dbReference>
<keyword evidence="14" id="KW-0406">Ion transport</keyword>
<keyword evidence="15 20" id="KW-0472">Membrane</keyword>
<dbReference type="InterPro" id="IPR037120">
    <property type="entry name" value="Haem_peroxidase_sf_animal"/>
</dbReference>
<keyword evidence="13" id="KW-0560">Oxidoreductase</keyword>
<keyword evidence="8" id="KW-0274">FAD</keyword>
<reference evidence="23 24" key="1">
    <citation type="journal article" date="2015" name="Genome Biol. Evol.">
        <title>Phylogenomic analyses indicate that early fungi evolved digesting cell walls of algal ancestors of land plants.</title>
        <authorList>
            <person name="Chang Y."/>
            <person name="Wang S."/>
            <person name="Sekimoto S."/>
            <person name="Aerts A.L."/>
            <person name="Choi C."/>
            <person name="Clum A."/>
            <person name="LaButti K.M."/>
            <person name="Lindquist E.A."/>
            <person name="Yee Ngan C."/>
            <person name="Ohm R.A."/>
            <person name="Salamov A.A."/>
            <person name="Grigoriev I.V."/>
            <person name="Spatafora J.W."/>
            <person name="Berbee M.L."/>
        </authorList>
    </citation>
    <scope>NUCLEOTIDE SEQUENCE [LARGE SCALE GENOMIC DNA]</scope>
    <source>
        <strain evidence="23 24">JEL478</strain>
    </source>
</reference>
<evidence type="ECO:0000256" key="13">
    <source>
        <dbReference type="ARBA" id="ARBA00023002"/>
    </source>
</evidence>
<keyword evidence="19" id="KW-0408">Iron</keyword>
<keyword evidence="24" id="KW-1185">Reference proteome</keyword>
<dbReference type="SFLD" id="SFLDG01169">
    <property type="entry name" value="NADPH_oxidase_subgroup_(NOX)"/>
    <property type="match status" value="1"/>
</dbReference>
<dbReference type="PROSITE" id="PS50292">
    <property type="entry name" value="PEROXIDASE_3"/>
    <property type="match status" value="1"/>
</dbReference>
<dbReference type="CDD" id="cd06186">
    <property type="entry name" value="NOX_Duox_like_FAD_NADP"/>
    <property type="match status" value="1"/>
</dbReference>
<evidence type="ECO:0000256" key="1">
    <source>
        <dbReference type="ARBA" id="ARBA00004424"/>
    </source>
</evidence>
<dbReference type="Proteomes" id="UP000070544">
    <property type="component" value="Unassembled WGS sequence"/>
</dbReference>
<feature type="transmembrane region" description="Helical" evidence="20">
    <location>
        <begin position="1262"/>
        <end position="1284"/>
    </location>
</feature>
<dbReference type="EC" id="1.6.3.1" evidence="3"/>
<dbReference type="Pfam" id="PF08030">
    <property type="entry name" value="NAD_binding_6"/>
    <property type="match status" value="1"/>
</dbReference>
<evidence type="ECO:0000256" key="12">
    <source>
        <dbReference type="ARBA" id="ARBA00022989"/>
    </source>
</evidence>
<dbReference type="InterPro" id="IPR013130">
    <property type="entry name" value="Fe3_Rdtase_TM_dom"/>
</dbReference>
<evidence type="ECO:0000256" key="16">
    <source>
        <dbReference type="ARBA" id="ARBA00023324"/>
    </source>
</evidence>
<gene>
    <name evidence="23" type="ORF">M427DRAFT_154890</name>
</gene>
<dbReference type="SUPFAM" id="SSF52343">
    <property type="entry name" value="Ferredoxin reductase-like, C-terminal NADP-linked domain"/>
    <property type="match status" value="1"/>
</dbReference>
<dbReference type="Gene3D" id="1.10.640.10">
    <property type="entry name" value="Haem peroxidase domain superfamily, animal type"/>
    <property type="match status" value="1"/>
</dbReference>
<dbReference type="PANTHER" id="PTHR11972:SF208">
    <property type="entry name" value="DUAL OXIDASE-LIKE PROTEIN"/>
    <property type="match status" value="1"/>
</dbReference>
<dbReference type="InterPro" id="IPR002048">
    <property type="entry name" value="EF_hand_dom"/>
</dbReference>
<feature type="transmembrane region" description="Helical" evidence="20">
    <location>
        <begin position="1311"/>
        <end position="1329"/>
    </location>
</feature>
<keyword evidence="16" id="KW-0376">Hydrogen peroxide</keyword>
<feature type="transmembrane region" description="Helical" evidence="20">
    <location>
        <begin position="1435"/>
        <end position="1456"/>
    </location>
</feature>
<feature type="domain" description="EF-hand" evidence="21">
    <location>
        <begin position="1000"/>
        <end position="1035"/>
    </location>
</feature>
<dbReference type="GO" id="GO:0005509">
    <property type="term" value="F:calcium ion binding"/>
    <property type="evidence" value="ECO:0007669"/>
    <property type="project" value="InterPro"/>
</dbReference>
<dbReference type="InterPro" id="IPR017927">
    <property type="entry name" value="FAD-bd_FR_type"/>
</dbReference>
<dbReference type="InterPro" id="IPR050369">
    <property type="entry name" value="RBOH/FRE"/>
</dbReference>
<feature type="domain" description="FAD-binding FR-type" evidence="22">
    <location>
        <begin position="1485"/>
        <end position="1585"/>
    </location>
</feature>